<evidence type="ECO:0000256" key="3">
    <source>
        <dbReference type="ARBA" id="ARBA00023136"/>
    </source>
</evidence>
<comment type="subcellular location">
    <subcellularLocation>
        <location evidence="1">Endomembrane system</location>
    </subcellularLocation>
</comment>
<dbReference type="PANTHER" id="PTHR45738:SF5">
    <property type="entry name" value="POLYPHOSPHOINOSITIDE PHOSPHATASE"/>
    <property type="match status" value="1"/>
</dbReference>
<evidence type="ECO:0000259" key="5">
    <source>
        <dbReference type="PROSITE" id="PS50275"/>
    </source>
</evidence>
<gene>
    <name evidence="6" type="ORF">BC938DRAFT_475351</name>
</gene>
<feature type="domain" description="SAC" evidence="5">
    <location>
        <begin position="202"/>
        <end position="331"/>
    </location>
</feature>
<comment type="caution">
    <text evidence="6">The sequence shown here is derived from an EMBL/GenBank/DDBJ whole genome shotgun (WGS) entry which is preliminary data.</text>
</comment>
<dbReference type="PANTHER" id="PTHR45738">
    <property type="entry name" value="POLYPHOSPHOINOSITIDE PHOSPHATASE"/>
    <property type="match status" value="1"/>
</dbReference>
<reference evidence="6 7" key="1">
    <citation type="journal article" date="2018" name="New Phytol.">
        <title>Phylogenomics of Endogonaceae and evolution of mycorrhizas within Mucoromycota.</title>
        <authorList>
            <person name="Chang Y."/>
            <person name="Desiro A."/>
            <person name="Na H."/>
            <person name="Sandor L."/>
            <person name="Lipzen A."/>
            <person name="Clum A."/>
            <person name="Barry K."/>
            <person name="Grigoriev I.V."/>
            <person name="Martin F.M."/>
            <person name="Stajich J.E."/>
            <person name="Smith M.E."/>
            <person name="Bonito G."/>
            <person name="Spatafora J.W."/>
        </authorList>
    </citation>
    <scope>NUCLEOTIDE SEQUENCE [LARGE SCALE GENOMIC DNA]</scope>
    <source>
        <strain evidence="6 7">AD002</strain>
    </source>
</reference>
<dbReference type="Proteomes" id="UP000274822">
    <property type="component" value="Unassembled WGS sequence"/>
</dbReference>
<organism evidence="6 7">
    <name type="scientific">Jimgerdemannia flammicorona</name>
    <dbReference type="NCBI Taxonomy" id="994334"/>
    <lineage>
        <taxon>Eukaryota</taxon>
        <taxon>Fungi</taxon>
        <taxon>Fungi incertae sedis</taxon>
        <taxon>Mucoromycota</taxon>
        <taxon>Mucoromycotina</taxon>
        <taxon>Endogonomycetes</taxon>
        <taxon>Endogonales</taxon>
        <taxon>Endogonaceae</taxon>
        <taxon>Jimgerdemannia</taxon>
    </lineage>
</organism>
<dbReference type="InterPro" id="IPR002013">
    <property type="entry name" value="SAC_dom"/>
</dbReference>
<keyword evidence="3" id="KW-0472">Membrane</keyword>
<evidence type="ECO:0000313" key="6">
    <source>
        <dbReference type="EMBL" id="RUS32457.1"/>
    </source>
</evidence>
<sequence length="391" mass="44241">MSSASIETLPIPTPNKRVDVDAPPPPYTPGKIRAKSVKSPPPSIMEESLDDGDLQQQRVLNKFTLYETKTVGLKHRSYTRYYIVGSNQSDTGFRVLKIDRTSPKELSVIVDDTLYTKQEVVELLRMIEYGNVSSGGLNQVVTAAWGIIGFIRFTETYYISLITKKSVVALIGGHYIYHIDETELLPIGQPSKLEKNSEEARYVNVDLTKNFYFSYTYDITHTLQHNMTRPLPTAEDSGSGDGSRDSGMPYNEMFMWNHYLLKNAFTNFKNESDWILPIISGFGYVANDVETEQIVSEMSTTSFHTQDRLFGNPRYTSYVQHRGSIPLNWSQWSQDNSTMSPKPPISRTSLAFHVSSILLGELSGAIDYLNQFLPEGKSIEYIAWDMSRASK</sequence>
<dbReference type="GO" id="GO:0046856">
    <property type="term" value="P:phosphatidylinositol dephosphorylation"/>
    <property type="evidence" value="ECO:0007669"/>
    <property type="project" value="InterPro"/>
</dbReference>
<dbReference type="Pfam" id="PF02383">
    <property type="entry name" value="Syja_N"/>
    <property type="match status" value="2"/>
</dbReference>
<evidence type="ECO:0000313" key="7">
    <source>
        <dbReference type="Proteomes" id="UP000274822"/>
    </source>
</evidence>
<dbReference type="GO" id="GO:0043813">
    <property type="term" value="F:phosphatidylinositol-3,5-bisphosphate 5-phosphatase activity"/>
    <property type="evidence" value="ECO:0007669"/>
    <property type="project" value="InterPro"/>
</dbReference>
<protein>
    <submittedName>
        <fullName evidence="6">SacI homology domain-containing protein</fullName>
    </submittedName>
</protein>
<evidence type="ECO:0000256" key="1">
    <source>
        <dbReference type="ARBA" id="ARBA00004308"/>
    </source>
</evidence>
<dbReference type="EMBL" id="RBNJ01002039">
    <property type="protein sequence ID" value="RUS32457.1"/>
    <property type="molecule type" value="Genomic_DNA"/>
</dbReference>
<dbReference type="InterPro" id="IPR043573">
    <property type="entry name" value="Fig4-like"/>
</dbReference>
<dbReference type="AlphaFoldDB" id="A0A433QRT4"/>
<evidence type="ECO:0000256" key="4">
    <source>
        <dbReference type="SAM" id="MobiDB-lite"/>
    </source>
</evidence>
<proteinExistence type="predicted"/>
<feature type="non-terminal residue" evidence="6">
    <location>
        <position position="391"/>
    </location>
</feature>
<name>A0A433QRT4_9FUNG</name>
<keyword evidence="7" id="KW-1185">Reference proteome</keyword>
<dbReference type="PROSITE" id="PS50275">
    <property type="entry name" value="SAC"/>
    <property type="match status" value="1"/>
</dbReference>
<accession>A0A433QRT4</accession>
<dbReference type="GO" id="GO:0012505">
    <property type="term" value="C:endomembrane system"/>
    <property type="evidence" value="ECO:0007669"/>
    <property type="project" value="UniProtKB-SubCell"/>
</dbReference>
<feature type="region of interest" description="Disordered" evidence="4">
    <location>
        <begin position="1"/>
        <end position="50"/>
    </location>
</feature>
<evidence type="ECO:0000256" key="2">
    <source>
        <dbReference type="ARBA" id="ARBA00022801"/>
    </source>
</evidence>
<keyword evidence="2" id="KW-0378">Hydrolase</keyword>